<dbReference type="Proteomes" id="UP000242525">
    <property type="component" value="Unassembled WGS sequence"/>
</dbReference>
<dbReference type="SUPFAM" id="SSF53448">
    <property type="entry name" value="Nucleotide-diphospho-sugar transferases"/>
    <property type="match status" value="1"/>
</dbReference>
<gene>
    <name evidence="2" type="ORF">BN980_GECA01s11054g</name>
</gene>
<dbReference type="PANTHER" id="PTHR11183">
    <property type="entry name" value="GLYCOGENIN SUBFAMILY MEMBER"/>
    <property type="match status" value="1"/>
</dbReference>
<evidence type="ECO:0000313" key="2">
    <source>
        <dbReference type="EMBL" id="CDO51713.1"/>
    </source>
</evidence>
<name>A0A0J9X3P1_GEOCN</name>
<sequence length="388" mass="42733">MSTLESNNNATHDLPKRVWTTLITNIDYLPGLLTLAYSLKLVGSKYPLIALYTDTFPAEGQAALDRRGIPKRKIDYLLPTAHKDYSNDTRFYDCWSKLQPFGLFEYDRVVQLDSDMVVIRNMDELLEMPLNGVFAAAHACVCNPYSKPHYPANWIASNCAYSDYAKLSREYKAGLLKQSQTTETAGAEVLPVNGPAGLAPCSDSFTDAFEDDLASSSSSSSDTGSSRTGSTATDPSSVASFPALDGYLHACGPGSTCGLGICNGGLQVVEPSRQTYAQILTALSQPTATANYDFADQSLLSDVFNGSWHPLSYKYNALKTLKLIHPGVWDESEVANIHYILTPKPWDVRKCADRLSSKHDETGTFTFWFAVDDYRLEYERGHQIADGF</sequence>
<dbReference type="AlphaFoldDB" id="A0A0J9X3P1"/>
<reference evidence="2" key="1">
    <citation type="submission" date="2014-03" db="EMBL/GenBank/DDBJ databases">
        <authorList>
            <person name="Casaregola S."/>
        </authorList>
    </citation>
    <scope>NUCLEOTIDE SEQUENCE [LARGE SCALE GENOMIC DNA]</scope>
    <source>
        <strain evidence="2">CLIB 918</strain>
    </source>
</reference>
<protein>
    <recommendedName>
        <fullName evidence="4">Nucleotide-diphospho-sugar transferase</fullName>
    </recommendedName>
</protein>
<dbReference type="STRING" id="1173061.A0A0J9X3P1"/>
<comment type="caution">
    <text evidence="2">The sequence shown here is derived from an EMBL/GenBank/DDBJ whole genome shotgun (WGS) entry which is preliminary data.</text>
</comment>
<dbReference type="CDD" id="cd02537">
    <property type="entry name" value="GT8_Glycogenin"/>
    <property type="match status" value="1"/>
</dbReference>
<dbReference type="InterPro" id="IPR050587">
    <property type="entry name" value="GNT1/Glycosyltrans_8"/>
</dbReference>
<dbReference type="EMBL" id="CCBN010000001">
    <property type="protein sequence ID" value="CDO51713.1"/>
    <property type="molecule type" value="Genomic_DNA"/>
</dbReference>
<dbReference type="Gene3D" id="3.90.550.10">
    <property type="entry name" value="Spore Coat Polysaccharide Biosynthesis Protein SpsA, Chain A"/>
    <property type="match status" value="1"/>
</dbReference>
<dbReference type="InterPro" id="IPR029044">
    <property type="entry name" value="Nucleotide-diphossugar_trans"/>
</dbReference>
<proteinExistence type="predicted"/>
<organism evidence="2 3">
    <name type="scientific">Geotrichum candidum</name>
    <name type="common">Oospora lactis</name>
    <name type="synonym">Dipodascus geotrichum</name>
    <dbReference type="NCBI Taxonomy" id="1173061"/>
    <lineage>
        <taxon>Eukaryota</taxon>
        <taxon>Fungi</taxon>
        <taxon>Dikarya</taxon>
        <taxon>Ascomycota</taxon>
        <taxon>Saccharomycotina</taxon>
        <taxon>Dipodascomycetes</taxon>
        <taxon>Dipodascales</taxon>
        <taxon>Dipodascaceae</taxon>
        <taxon>Geotrichum</taxon>
    </lineage>
</organism>
<evidence type="ECO:0000313" key="3">
    <source>
        <dbReference type="Proteomes" id="UP000242525"/>
    </source>
</evidence>
<evidence type="ECO:0000256" key="1">
    <source>
        <dbReference type="SAM" id="MobiDB-lite"/>
    </source>
</evidence>
<keyword evidence="3" id="KW-1185">Reference proteome</keyword>
<dbReference type="Pfam" id="PF01501">
    <property type="entry name" value="Glyco_transf_8"/>
    <property type="match status" value="1"/>
</dbReference>
<dbReference type="OrthoDB" id="2014201at2759"/>
<feature type="compositionally biased region" description="Low complexity" evidence="1">
    <location>
        <begin position="214"/>
        <end position="234"/>
    </location>
</feature>
<accession>A0A0J9X3P1</accession>
<feature type="region of interest" description="Disordered" evidence="1">
    <location>
        <begin position="212"/>
        <end position="235"/>
    </location>
</feature>
<dbReference type="GO" id="GO:0016757">
    <property type="term" value="F:glycosyltransferase activity"/>
    <property type="evidence" value="ECO:0007669"/>
    <property type="project" value="InterPro"/>
</dbReference>
<evidence type="ECO:0008006" key="4">
    <source>
        <dbReference type="Google" id="ProtNLM"/>
    </source>
</evidence>
<dbReference type="InterPro" id="IPR002495">
    <property type="entry name" value="Glyco_trans_8"/>
</dbReference>